<evidence type="ECO:0000313" key="3">
    <source>
        <dbReference type="EMBL" id="MBO8428454.1"/>
    </source>
</evidence>
<accession>A0A9D9DIU4</accession>
<evidence type="ECO:0000256" key="1">
    <source>
        <dbReference type="SAM" id="Phobius"/>
    </source>
</evidence>
<evidence type="ECO:0000313" key="4">
    <source>
        <dbReference type="Proteomes" id="UP000823635"/>
    </source>
</evidence>
<dbReference type="SUPFAM" id="SSF58104">
    <property type="entry name" value="Methyl-accepting chemotaxis protein (MCP) signaling domain"/>
    <property type="match status" value="1"/>
</dbReference>
<reference evidence="3" key="2">
    <citation type="journal article" date="2021" name="PeerJ">
        <title>Extensive microbial diversity within the chicken gut microbiome revealed by metagenomics and culture.</title>
        <authorList>
            <person name="Gilroy R."/>
            <person name="Ravi A."/>
            <person name="Getino M."/>
            <person name="Pursley I."/>
            <person name="Horton D.L."/>
            <person name="Alikhan N.F."/>
            <person name="Baker D."/>
            <person name="Gharbi K."/>
            <person name="Hall N."/>
            <person name="Watson M."/>
            <person name="Adriaenssens E.M."/>
            <person name="Foster-Nyarko E."/>
            <person name="Jarju S."/>
            <person name="Secka A."/>
            <person name="Antonio M."/>
            <person name="Oren A."/>
            <person name="Chaudhuri R.R."/>
            <person name="La Ragione R."/>
            <person name="Hildebrand F."/>
            <person name="Pallen M.J."/>
        </authorList>
    </citation>
    <scope>NUCLEOTIDE SEQUENCE</scope>
    <source>
        <strain evidence="3">15467</strain>
    </source>
</reference>
<dbReference type="PANTHER" id="PTHR33371:SF4">
    <property type="entry name" value="INTERMEMBRANE PHOSPHOLIPID TRANSPORT SYSTEM BINDING PROTEIN MLAD"/>
    <property type="match status" value="1"/>
</dbReference>
<keyword evidence="1" id="KW-0812">Transmembrane</keyword>
<gene>
    <name evidence="3" type="ORF">IAC68_00770</name>
</gene>
<keyword evidence="1" id="KW-0472">Membrane</keyword>
<dbReference type="InterPro" id="IPR052336">
    <property type="entry name" value="MlaD_Phospholipid_Transporter"/>
</dbReference>
<dbReference type="Gene3D" id="1.20.120.20">
    <property type="entry name" value="Apolipoprotein"/>
    <property type="match status" value="1"/>
</dbReference>
<dbReference type="Proteomes" id="UP000823635">
    <property type="component" value="Unassembled WGS sequence"/>
</dbReference>
<dbReference type="PANTHER" id="PTHR33371">
    <property type="entry name" value="INTERMEMBRANE PHOSPHOLIPID TRANSPORT SYSTEM BINDING PROTEIN MLAD-RELATED"/>
    <property type="match status" value="1"/>
</dbReference>
<comment type="caution">
    <text evidence="3">The sequence shown here is derived from an EMBL/GenBank/DDBJ whole genome shotgun (WGS) entry which is preliminary data.</text>
</comment>
<proteinExistence type="predicted"/>
<dbReference type="Pfam" id="PF02470">
    <property type="entry name" value="MlaD"/>
    <property type="match status" value="1"/>
</dbReference>
<keyword evidence="1" id="KW-1133">Transmembrane helix</keyword>
<name>A0A9D9DIU4_9BACT</name>
<protein>
    <submittedName>
        <fullName evidence="3">DUF47 family protein</fullName>
    </submittedName>
</protein>
<dbReference type="AlphaFoldDB" id="A0A9D9DIU4"/>
<evidence type="ECO:0000259" key="2">
    <source>
        <dbReference type="Pfam" id="PF02470"/>
    </source>
</evidence>
<organism evidence="3 4">
    <name type="scientific">Candidatus Egerieousia excrementavium</name>
    <dbReference type="NCBI Taxonomy" id="2840778"/>
    <lineage>
        <taxon>Bacteria</taxon>
        <taxon>Pseudomonadati</taxon>
        <taxon>Bacteroidota</taxon>
        <taxon>Bacteroidia</taxon>
        <taxon>Bacteroidales</taxon>
        <taxon>Candidatus Egerieousia</taxon>
    </lineage>
</organism>
<feature type="domain" description="Mce/MlaD" evidence="2">
    <location>
        <begin position="47"/>
        <end position="113"/>
    </location>
</feature>
<sequence length="306" mass="33174">MGKLTLNRSQKIGLFVVIALVALYASIKFLKGEDLFNSRRSFCTVTGSVEGLTVTSPVYIRGLKVGSIEKIEYNIQTDSFAITFNVKSEYEVADNSVAEIYSSDILGGKSLRIALGNSSETAKAGDTLECTTVPDMMSLLSEEIGPMKEQVSRLLDNMNTTFSNLNEILDEKARQDISASLSNLNSSLENLEEISGTINDITPQIKEVVQNMDSLSASLSGSAPQLQSIIENLDRVSGAIADADVAAAIKSVRELADRLQDPEGSVGKLLSTDSLHNSVDSLVMNLNNFVEKMSENPKKFIKISVF</sequence>
<feature type="transmembrane region" description="Helical" evidence="1">
    <location>
        <begin position="12"/>
        <end position="30"/>
    </location>
</feature>
<dbReference type="EMBL" id="JADINB010000018">
    <property type="protein sequence ID" value="MBO8428454.1"/>
    <property type="molecule type" value="Genomic_DNA"/>
</dbReference>
<reference evidence="3" key="1">
    <citation type="submission" date="2020-10" db="EMBL/GenBank/DDBJ databases">
        <authorList>
            <person name="Gilroy R."/>
        </authorList>
    </citation>
    <scope>NUCLEOTIDE SEQUENCE</scope>
    <source>
        <strain evidence="3">15467</strain>
    </source>
</reference>
<dbReference type="InterPro" id="IPR003399">
    <property type="entry name" value="Mce/MlaD"/>
</dbReference>